<name>A0A210Q6M5_MIZYE</name>
<evidence type="ECO:0000313" key="2">
    <source>
        <dbReference type="EMBL" id="OWF44390.1"/>
    </source>
</evidence>
<protein>
    <submittedName>
        <fullName evidence="2">Uncharacterized protein</fullName>
    </submittedName>
</protein>
<sequence length="182" mass="20854">MMSGKFDPGRYRGRHAGGGIAGMYSKKPYMIPVNPHATMENENKIVIGKQVTPTAAVEERAKSEMKEAVKDDAPHVPVGKNIKRAKTASPLSSERAFKGSTTVKRQPPRKKRKRVGNSEDEKPNVYTKFQKIWKFSLLRRRLLLLLKQRLTRWTDHMLCQTRREGLLPPLPQRNHLCEQKIT</sequence>
<proteinExistence type="predicted"/>
<feature type="region of interest" description="Disordered" evidence="1">
    <location>
        <begin position="69"/>
        <end position="120"/>
    </location>
</feature>
<accession>A0A210Q6M5</accession>
<evidence type="ECO:0000313" key="3">
    <source>
        <dbReference type="Proteomes" id="UP000242188"/>
    </source>
</evidence>
<comment type="caution">
    <text evidence="2">The sequence shown here is derived from an EMBL/GenBank/DDBJ whole genome shotgun (WGS) entry which is preliminary data.</text>
</comment>
<organism evidence="2 3">
    <name type="scientific">Mizuhopecten yessoensis</name>
    <name type="common">Japanese scallop</name>
    <name type="synonym">Patinopecten yessoensis</name>
    <dbReference type="NCBI Taxonomy" id="6573"/>
    <lineage>
        <taxon>Eukaryota</taxon>
        <taxon>Metazoa</taxon>
        <taxon>Spiralia</taxon>
        <taxon>Lophotrochozoa</taxon>
        <taxon>Mollusca</taxon>
        <taxon>Bivalvia</taxon>
        <taxon>Autobranchia</taxon>
        <taxon>Pteriomorphia</taxon>
        <taxon>Pectinida</taxon>
        <taxon>Pectinoidea</taxon>
        <taxon>Pectinidae</taxon>
        <taxon>Mizuhopecten</taxon>
    </lineage>
</organism>
<reference evidence="2 3" key="1">
    <citation type="journal article" date="2017" name="Nat. Ecol. Evol.">
        <title>Scallop genome provides insights into evolution of bilaterian karyotype and development.</title>
        <authorList>
            <person name="Wang S."/>
            <person name="Zhang J."/>
            <person name="Jiao W."/>
            <person name="Li J."/>
            <person name="Xun X."/>
            <person name="Sun Y."/>
            <person name="Guo X."/>
            <person name="Huan P."/>
            <person name="Dong B."/>
            <person name="Zhang L."/>
            <person name="Hu X."/>
            <person name="Sun X."/>
            <person name="Wang J."/>
            <person name="Zhao C."/>
            <person name="Wang Y."/>
            <person name="Wang D."/>
            <person name="Huang X."/>
            <person name="Wang R."/>
            <person name="Lv J."/>
            <person name="Li Y."/>
            <person name="Zhang Z."/>
            <person name="Liu B."/>
            <person name="Lu W."/>
            <person name="Hui Y."/>
            <person name="Liang J."/>
            <person name="Zhou Z."/>
            <person name="Hou R."/>
            <person name="Li X."/>
            <person name="Liu Y."/>
            <person name="Li H."/>
            <person name="Ning X."/>
            <person name="Lin Y."/>
            <person name="Zhao L."/>
            <person name="Xing Q."/>
            <person name="Dou J."/>
            <person name="Li Y."/>
            <person name="Mao J."/>
            <person name="Guo H."/>
            <person name="Dou H."/>
            <person name="Li T."/>
            <person name="Mu C."/>
            <person name="Jiang W."/>
            <person name="Fu Q."/>
            <person name="Fu X."/>
            <person name="Miao Y."/>
            <person name="Liu J."/>
            <person name="Yu Q."/>
            <person name="Li R."/>
            <person name="Liao H."/>
            <person name="Li X."/>
            <person name="Kong Y."/>
            <person name="Jiang Z."/>
            <person name="Chourrout D."/>
            <person name="Li R."/>
            <person name="Bao Z."/>
        </authorList>
    </citation>
    <scope>NUCLEOTIDE SEQUENCE [LARGE SCALE GENOMIC DNA]</scope>
    <source>
        <strain evidence="2 3">PY_sf001</strain>
    </source>
</reference>
<evidence type="ECO:0000256" key="1">
    <source>
        <dbReference type="SAM" id="MobiDB-lite"/>
    </source>
</evidence>
<feature type="region of interest" description="Disordered" evidence="1">
    <location>
        <begin position="1"/>
        <end position="22"/>
    </location>
</feature>
<dbReference type="EMBL" id="NEDP02004788">
    <property type="protein sequence ID" value="OWF44390.1"/>
    <property type="molecule type" value="Genomic_DNA"/>
</dbReference>
<gene>
    <name evidence="2" type="ORF">KP79_PYT22810</name>
</gene>
<keyword evidence="3" id="KW-1185">Reference proteome</keyword>
<feature type="compositionally biased region" description="Basic residues" evidence="1">
    <location>
        <begin position="106"/>
        <end position="115"/>
    </location>
</feature>
<dbReference type="Proteomes" id="UP000242188">
    <property type="component" value="Unassembled WGS sequence"/>
</dbReference>
<dbReference type="AlphaFoldDB" id="A0A210Q6M5"/>